<reference evidence="7 8" key="1">
    <citation type="submission" date="2015-11" db="EMBL/GenBank/DDBJ databases">
        <title>Exploring the genomic traits of fungus-feeding bacterial genus Collimonas.</title>
        <authorList>
            <person name="Song C."/>
            <person name="Schmidt R."/>
            <person name="de Jager V."/>
            <person name="Krzyzanowska D."/>
            <person name="Jongedijk E."/>
            <person name="Cankar K."/>
            <person name="Beekwilder J."/>
            <person name="van Veen A."/>
            <person name="de Boer W."/>
            <person name="van Veen J.A."/>
            <person name="Garbeva P."/>
        </authorList>
    </citation>
    <scope>NUCLEOTIDE SEQUENCE [LARGE SCALE GENOMIC DNA]</scope>
    <source>
        <strain evidence="7 8">Ter6</strain>
    </source>
</reference>
<evidence type="ECO:0000313" key="8">
    <source>
        <dbReference type="Proteomes" id="UP000072421"/>
    </source>
</evidence>
<dbReference type="Proteomes" id="UP000072421">
    <property type="component" value="Chromosome"/>
</dbReference>
<dbReference type="NCBIfam" id="TIGR01643">
    <property type="entry name" value="YD_repeat_2x"/>
    <property type="match status" value="4"/>
</dbReference>
<feature type="compositionally biased region" description="Low complexity" evidence="3">
    <location>
        <begin position="427"/>
        <end position="444"/>
    </location>
</feature>
<feature type="domain" description="DUF6531" evidence="5">
    <location>
        <begin position="789"/>
        <end position="868"/>
    </location>
</feature>
<dbReference type="EMBL" id="CP013232">
    <property type="protein sequence ID" value="AMO95374.1"/>
    <property type="molecule type" value="Genomic_DNA"/>
</dbReference>
<dbReference type="SUPFAM" id="SSF49464">
    <property type="entry name" value="Carboxypeptidase regulatory domain-like"/>
    <property type="match status" value="1"/>
</dbReference>
<dbReference type="InterPro" id="IPR056823">
    <property type="entry name" value="TEN-like_YD-shell"/>
</dbReference>
<accession>A0A127PCP7</accession>
<dbReference type="Gene3D" id="2.180.10.10">
    <property type="entry name" value="RHS repeat-associated core"/>
    <property type="match status" value="3"/>
</dbReference>
<dbReference type="Pfam" id="PF25023">
    <property type="entry name" value="TEN_YD-shell"/>
    <property type="match status" value="1"/>
</dbReference>
<protein>
    <submittedName>
        <fullName evidence="7">RHS repeat-associated core domain protein</fullName>
    </submittedName>
</protein>
<evidence type="ECO:0000256" key="2">
    <source>
        <dbReference type="ARBA" id="ARBA00022737"/>
    </source>
</evidence>
<proteinExistence type="predicted"/>
<dbReference type="PANTHER" id="PTHR32305:SF15">
    <property type="entry name" value="PROTEIN RHSA-RELATED"/>
    <property type="match status" value="1"/>
</dbReference>
<evidence type="ECO:0000259" key="4">
    <source>
        <dbReference type="Pfam" id="PF13205"/>
    </source>
</evidence>
<name>A0A127PCP7_9BURK</name>
<feature type="domain" description="Teneurin-like YD-shell" evidence="6">
    <location>
        <begin position="1502"/>
        <end position="1747"/>
    </location>
</feature>
<dbReference type="PATRIC" id="fig|158899.10.peg.2700"/>
<dbReference type="Pfam" id="PF13205">
    <property type="entry name" value="Big_5"/>
    <property type="match status" value="1"/>
</dbReference>
<dbReference type="InterPro" id="IPR032812">
    <property type="entry name" value="SbsA_Ig"/>
</dbReference>
<dbReference type="Pfam" id="PF05593">
    <property type="entry name" value="RHS_repeat"/>
    <property type="match status" value="4"/>
</dbReference>
<dbReference type="InterPro" id="IPR031325">
    <property type="entry name" value="RHS_repeat"/>
</dbReference>
<keyword evidence="1" id="KW-0732">Signal</keyword>
<dbReference type="InterPro" id="IPR015915">
    <property type="entry name" value="Kelch-typ_b-propeller"/>
</dbReference>
<keyword evidence="2" id="KW-0677">Repeat</keyword>
<dbReference type="InterPro" id="IPR022385">
    <property type="entry name" value="Rhs_assc_core"/>
</dbReference>
<dbReference type="InterPro" id="IPR050708">
    <property type="entry name" value="T6SS_VgrG/RHS"/>
</dbReference>
<feature type="region of interest" description="Disordered" evidence="3">
    <location>
        <begin position="427"/>
        <end position="458"/>
    </location>
</feature>
<dbReference type="SUPFAM" id="SSF117281">
    <property type="entry name" value="Kelch motif"/>
    <property type="match status" value="1"/>
</dbReference>
<dbReference type="InterPro" id="IPR006530">
    <property type="entry name" value="YD"/>
</dbReference>
<evidence type="ECO:0000256" key="1">
    <source>
        <dbReference type="ARBA" id="ARBA00022729"/>
    </source>
</evidence>
<sequence length="1899" mass="200298">MMVAIFPKNLKVISHSMMERTHAMKHSLRTKMMQDASSFVSRRVAGALLLALVCAGGMPAAAAAAPALPVASTTATAATAVDALSRLLAVQPVLLAGQSATQLADGQWLVIGGASAGAAGNQAWRIGVDGQRTALPATLHLARTRHSATLLADGRVLVLGGVDGHGGVLADAELFDPATGLFTDLGSLGLAGRSDHSATVLMDGRVLLAGGVDGRGNPIRDVDIYDPLSRKIERLAAKLGSDRIAPIAVLLPDNRVLVWSGATVSGQVQSTAEAYSPESGQFAPLSMEQVQQLAGGLNRSEAPAVLGQAPASGTANVPVAQRVVLRFSQKMAIGSFNNATVTLMGPNGAVGVLPVAAANGVLLFATPKQELLPASSYTLFVQGATDQFGQALPLTAVGFKTVALNTASTAAAIAQATLVQGAAAAGNGSTASGASSGPASKDAAPVPTPKAPTNDLVTSEATAEEGELWVPGVGDHYGQWRRGDRNVSQQHLPKNLALRRVLYGYPELMSLTPADVALKRIPNVEPVATGVTSVSGQVLRLNGKPLVNATLSIGERQVKTDDNGEFTLSPVPSGRQILVIDGESATIGEQHYGRYEYGFNVEAGKPNLLPFVIWMSRLNPQTLKIASPTQGDTVLSNPQIPGLELRIPAGMVIRDAHGKIVTEISMTAVPVNQPPFPLPHINVPVYFTVQPGGSHLEGINAASAKGAQIVYPNYPHAAPGTRMTFWDYDAAKRGWFEYGQGTVTADGKQVMPDANVRIYEFTGAMITTMAPSTNAPSAGPKDCGCKAADPVDTYSGLFINHETDLAIADIVPIRVSRSYRQADDASRAFGIGTNLSYDMFLTGGYDTSKDQILPYAALIKPDGGQINFVRVSGGTGYTNAVFQSTSDPTTAYYGAIVKWDPTYPGASWSVTLKTGDIYYFPGVGDGSGTARQGAMLAMKDRFGNLTQLVRTNANLTQIISPSGRNVYLTYDASNRITQVKDDLARTVGYAYDASGRLMTVTDPAGKTTRYTYGTQTLDPAHSLGGVKSSTNMLTVTDKNGNVKTTNVFDGNGRLSKQTYADGRFFQFSYVLQSSQTGTGTSTAGFDTVLQTDATDERGTVTRYSFDTNGAPTSVISAFGTSLQQTASNNWNSTTHLLDSRTDAMGRVTAYQYDRLGNKTQITQLSGTSNAVTTNIVYDLTYSLPTSITDPNGNSTTLTYSNLGNLIQATDALGHAVVMTYDSKGRRTSVKDALGHATSFAYAGADLQAVTDALGRTVSSYTDIIGRTTSVTDMLGNRTYVGYDDLDRATAITNAKGGAAQISYDGNGNVLSQVDENNNATGFTYDGRDRMNSMTDALAHKATASYEAGGKVSQSIDNKGQITNSTYDVLGRLTSISYGANAGGTSSASSTAFTWDNGNRLTQVVDSVSGTITRSYDLLDRTLSETTPQGTVTRTFDAGGRRLTLTVTGQPTITYSYDVADRLTQIQQAAGSSNGNVVQTTGYSYDNANRLTQRIYPNGIHAGYSYDNGNQLTGITYTKADGSAIGDLSYTYDTVGRRTGVGGSLAQTNPGTPVSTTSFNAANQLTTFGAQTLTYDANGNLTSDGTNTYTWDARNQLQSIGGGNTASFQYDAFGRRVGKTIGTTSTGYLYDGINFVQEKSGTGSGAGVTANLIVEPGVDNVLTRQSTAGNHTMLTDALGSVILATDATQATVTSYSYDAYGNTIQLGTNDNSQQYTGRENDAIGLYYYRARYYSPAWGRFVSQDPIGWNAGQTNGYSYVGGNPISRVDPFGLRGFMPGYQAGGNPLFDDGTSCGPLFPTPIVDDNGCFSTGNGPSICIGPAAITGVRTAAVNLAEQLAMEAAQSGLGQRIMQGLINDARYPEEIWAKMQYVQTNLTTGENITIHYWQNLVNGIREGFKFK</sequence>
<evidence type="ECO:0000259" key="5">
    <source>
        <dbReference type="Pfam" id="PF20148"/>
    </source>
</evidence>
<dbReference type="OrthoDB" id="8727902at2"/>
<dbReference type="RefSeq" id="WP_082814736.1">
    <property type="nucleotide sequence ID" value="NZ_CP013232.1"/>
</dbReference>
<gene>
    <name evidence="7" type="ORF">CFter6_2706</name>
</gene>
<dbReference type="InterPro" id="IPR006652">
    <property type="entry name" value="Kelch_1"/>
</dbReference>
<evidence type="ECO:0000313" key="7">
    <source>
        <dbReference type="EMBL" id="AMO95374.1"/>
    </source>
</evidence>
<dbReference type="NCBIfam" id="TIGR03696">
    <property type="entry name" value="Rhs_assc_core"/>
    <property type="match status" value="1"/>
</dbReference>
<dbReference type="InterPro" id="IPR045351">
    <property type="entry name" value="DUF6531"/>
</dbReference>
<dbReference type="SMART" id="SM00612">
    <property type="entry name" value="Kelch"/>
    <property type="match status" value="2"/>
</dbReference>
<dbReference type="PANTHER" id="PTHR32305">
    <property type="match status" value="1"/>
</dbReference>
<dbReference type="Pfam" id="PF20148">
    <property type="entry name" value="DUF6531"/>
    <property type="match status" value="1"/>
</dbReference>
<evidence type="ECO:0000259" key="6">
    <source>
        <dbReference type="Pfam" id="PF25023"/>
    </source>
</evidence>
<feature type="domain" description="SbsA Ig-like" evidence="4">
    <location>
        <begin position="301"/>
        <end position="400"/>
    </location>
</feature>
<dbReference type="Gene3D" id="2.120.10.80">
    <property type="entry name" value="Kelch-type beta propeller"/>
    <property type="match status" value="1"/>
</dbReference>
<organism evidence="7">
    <name type="scientific">Collimonas fungivorans</name>
    <dbReference type="NCBI Taxonomy" id="158899"/>
    <lineage>
        <taxon>Bacteria</taxon>
        <taxon>Pseudomonadati</taxon>
        <taxon>Pseudomonadota</taxon>
        <taxon>Betaproteobacteria</taxon>
        <taxon>Burkholderiales</taxon>
        <taxon>Oxalobacteraceae</taxon>
        <taxon>Collimonas</taxon>
    </lineage>
</organism>
<dbReference type="InterPro" id="IPR008969">
    <property type="entry name" value="CarboxyPept-like_regulatory"/>
</dbReference>
<evidence type="ECO:0000256" key="3">
    <source>
        <dbReference type="SAM" id="MobiDB-lite"/>
    </source>
</evidence>